<proteinExistence type="predicted"/>
<keyword evidence="2" id="KW-1185">Reference proteome</keyword>
<evidence type="ECO:0000313" key="1">
    <source>
        <dbReference type="EMBL" id="SMO98554.1"/>
    </source>
</evidence>
<accession>A0A521FR72</accession>
<dbReference type="AlphaFoldDB" id="A0A521FR72"/>
<name>A0A521FR72_9SPHI</name>
<dbReference type="Proteomes" id="UP000320300">
    <property type="component" value="Unassembled WGS sequence"/>
</dbReference>
<evidence type="ECO:0000313" key="2">
    <source>
        <dbReference type="Proteomes" id="UP000320300"/>
    </source>
</evidence>
<reference evidence="1 2" key="1">
    <citation type="submission" date="2017-05" db="EMBL/GenBank/DDBJ databases">
        <authorList>
            <person name="Varghese N."/>
            <person name="Submissions S."/>
        </authorList>
    </citation>
    <scope>NUCLEOTIDE SEQUENCE [LARGE SCALE GENOMIC DNA]</scope>
    <source>
        <strain evidence="1 2">DSM 19036</strain>
    </source>
</reference>
<dbReference type="EMBL" id="FXTN01000017">
    <property type="protein sequence ID" value="SMO98554.1"/>
    <property type="molecule type" value="Genomic_DNA"/>
</dbReference>
<dbReference type="OrthoDB" id="978725at2"/>
<sequence>MTTVKEIPAFQLETIYRVMLKRIAKGYNAEQLTFLMGAAPGYVRDVEALEKPFYSSDDLDSIARALEESNSQSFFPLKDDESLLNISFHHNRHAGKDIYNYYRTDEQGEDEEMYAVKEDVAPDFDEIPGSEKSYELAKEAVHLLIRAGYFFEAKLPYEIFHALNRFLGYHLSPFVLHLALIRFCENDEHNEGLRMVGSADNQCRYEECQ</sequence>
<gene>
    <name evidence="1" type="ORF">SAMN06265348_1179</name>
</gene>
<dbReference type="RefSeq" id="WP_142531048.1">
    <property type="nucleotide sequence ID" value="NZ_CBCSJO010000016.1"/>
</dbReference>
<organism evidence="1 2">
    <name type="scientific">Pedobacter westerhofensis</name>
    <dbReference type="NCBI Taxonomy" id="425512"/>
    <lineage>
        <taxon>Bacteria</taxon>
        <taxon>Pseudomonadati</taxon>
        <taxon>Bacteroidota</taxon>
        <taxon>Sphingobacteriia</taxon>
        <taxon>Sphingobacteriales</taxon>
        <taxon>Sphingobacteriaceae</taxon>
        <taxon>Pedobacter</taxon>
    </lineage>
</organism>
<protein>
    <submittedName>
        <fullName evidence="1">Uncharacterized protein</fullName>
    </submittedName>
</protein>